<dbReference type="InterPro" id="IPR036890">
    <property type="entry name" value="HATPase_C_sf"/>
</dbReference>
<dbReference type="PRINTS" id="PR00344">
    <property type="entry name" value="BCTRLSENSOR"/>
</dbReference>
<dbReference type="InterPro" id="IPR004358">
    <property type="entry name" value="Sig_transdc_His_kin-like_C"/>
</dbReference>
<evidence type="ECO:0000313" key="11">
    <source>
        <dbReference type="Proteomes" id="UP001597371"/>
    </source>
</evidence>
<keyword evidence="6" id="KW-0812">Transmembrane</keyword>
<dbReference type="InterPro" id="IPR000014">
    <property type="entry name" value="PAS"/>
</dbReference>
<dbReference type="Pfam" id="PF02518">
    <property type="entry name" value="HATPase_c"/>
    <property type="match status" value="1"/>
</dbReference>
<proteinExistence type="predicted"/>
<dbReference type="Gene3D" id="3.30.565.10">
    <property type="entry name" value="Histidine kinase-like ATPase, C-terminal domain"/>
    <property type="match status" value="1"/>
</dbReference>
<evidence type="ECO:0000256" key="1">
    <source>
        <dbReference type="ARBA" id="ARBA00000085"/>
    </source>
</evidence>
<keyword evidence="10" id="KW-0067">ATP-binding</keyword>
<dbReference type="PROSITE" id="PS50109">
    <property type="entry name" value="HIS_KIN"/>
    <property type="match status" value="1"/>
</dbReference>
<dbReference type="SMART" id="SM00091">
    <property type="entry name" value="PAS"/>
    <property type="match status" value="2"/>
</dbReference>
<dbReference type="SMART" id="SM00086">
    <property type="entry name" value="PAC"/>
    <property type="match status" value="1"/>
</dbReference>
<dbReference type="EC" id="2.7.13.3" evidence="2"/>
<dbReference type="Pfam" id="PF08447">
    <property type="entry name" value="PAS_3"/>
    <property type="match status" value="1"/>
</dbReference>
<sequence length="746" mass="81306">MPPLGLPPLHTLEPALRRGVPLVTVIFLIVLAFARFVSLMEHRTDIETAARDSLSIGASLLRAEDAILAERVADGATRARTLLTSVLPEALRPAGSVALISDTDGVVVAVTPGHEHLIGREVAGLLSGAPPLLVFGERAGVMEAEFAGQPALASAAVLASPLGAAILVQDQRTLLAEWRRTASVNVTLFALTSIVLLTILLAYFRQATLTSAADSAFLEAHQRVETALSRGRCGLWDWDLARGRMYWSRSMYEILGMPPQEDILSFGEIAKLMHPDDGSFFEIARQIASGRISNIDRTFRMRRCDGQFIWLRARAEVVRSPENDIHLIGVAVDVSENHALARLTSEANARLQNAVENISETFVLWDAENRLVLCNSKYQEVFGLSDALVRPGSSMEAVRAASRKPIEERKLTSPSFVAGERAMEALLADGRWLQVSERLTSDGGHVSIGTDITQLKVHQERLSDSERRLMATINDLSASRRDAEAKARQLAELNASYVIEKERAESANRAKTTFLANMSHELRTPLNAIIGFSEIMREQSFGPIGSEKYCEYAADIHQSGHWLLKLINDILDMSKIEAGRMALVAEEIDIGEMVAEALRITQVQAADKRLALSADICSDLHLVADRRATKQILLNLLANAMKFTGPEGQVSVRARRVGDKAVVTIVDNGIGIPRAALSKLGRPFEQVENELTRTNKGTGLGLAIARSLIELQGGAMRISSRVGEGTAVSFRLPLTAPAQEQQRSAA</sequence>
<dbReference type="PANTHER" id="PTHR43047:SF72">
    <property type="entry name" value="OSMOSENSING HISTIDINE PROTEIN KINASE SLN1"/>
    <property type="match status" value="1"/>
</dbReference>
<evidence type="ECO:0000259" key="9">
    <source>
        <dbReference type="PROSITE" id="PS50113"/>
    </source>
</evidence>
<dbReference type="Pfam" id="PF12860">
    <property type="entry name" value="PAS_7"/>
    <property type="match status" value="1"/>
</dbReference>
<dbReference type="Pfam" id="PF00512">
    <property type="entry name" value="HisKA"/>
    <property type="match status" value="1"/>
</dbReference>
<evidence type="ECO:0000256" key="5">
    <source>
        <dbReference type="ARBA" id="ARBA00022777"/>
    </source>
</evidence>
<protein>
    <recommendedName>
        <fullName evidence="2">histidine kinase</fullName>
        <ecNumber evidence="2">2.7.13.3</ecNumber>
    </recommendedName>
</protein>
<feature type="domain" description="PAS" evidence="8">
    <location>
        <begin position="347"/>
        <end position="385"/>
    </location>
</feature>
<dbReference type="PROSITE" id="PS50112">
    <property type="entry name" value="PAS"/>
    <property type="match status" value="1"/>
</dbReference>
<dbReference type="SUPFAM" id="SSF47384">
    <property type="entry name" value="Homodimeric domain of signal transducing histidine kinase"/>
    <property type="match status" value="1"/>
</dbReference>
<dbReference type="InterPro" id="IPR001610">
    <property type="entry name" value="PAC"/>
</dbReference>
<name>A0ABW5CLW0_9HYPH</name>
<dbReference type="GO" id="GO:0005524">
    <property type="term" value="F:ATP binding"/>
    <property type="evidence" value="ECO:0007669"/>
    <property type="project" value="UniProtKB-KW"/>
</dbReference>
<comment type="caution">
    <text evidence="10">The sequence shown here is derived from an EMBL/GenBank/DDBJ whole genome shotgun (WGS) entry which is preliminary data.</text>
</comment>
<evidence type="ECO:0000259" key="7">
    <source>
        <dbReference type="PROSITE" id="PS50109"/>
    </source>
</evidence>
<dbReference type="CDD" id="cd16922">
    <property type="entry name" value="HATPase_EvgS-ArcB-TorS-like"/>
    <property type="match status" value="1"/>
</dbReference>
<dbReference type="PROSITE" id="PS50113">
    <property type="entry name" value="PAC"/>
    <property type="match status" value="1"/>
</dbReference>
<feature type="transmembrane region" description="Helical" evidence="6">
    <location>
        <begin position="20"/>
        <end position="37"/>
    </location>
</feature>
<dbReference type="InterPro" id="IPR003661">
    <property type="entry name" value="HisK_dim/P_dom"/>
</dbReference>
<dbReference type="SMART" id="SM00388">
    <property type="entry name" value="HisKA"/>
    <property type="match status" value="1"/>
</dbReference>
<dbReference type="SUPFAM" id="SSF55785">
    <property type="entry name" value="PYP-like sensor domain (PAS domain)"/>
    <property type="match status" value="2"/>
</dbReference>
<keyword evidence="6" id="KW-0472">Membrane</keyword>
<organism evidence="10 11">
    <name type="scientific">Aureimonas populi</name>
    <dbReference type="NCBI Taxonomy" id="1701758"/>
    <lineage>
        <taxon>Bacteria</taxon>
        <taxon>Pseudomonadati</taxon>
        <taxon>Pseudomonadota</taxon>
        <taxon>Alphaproteobacteria</taxon>
        <taxon>Hyphomicrobiales</taxon>
        <taxon>Aurantimonadaceae</taxon>
        <taxon>Aureimonas</taxon>
    </lineage>
</organism>
<evidence type="ECO:0000313" key="10">
    <source>
        <dbReference type="EMBL" id="MFD2237068.1"/>
    </source>
</evidence>
<dbReference type="SMART" id="SM00387">
    <property type="entry name" value="HATPase_c"/>
    <property type="match status" value="1"/>
</dbReference>
<dbReference type="CDD" id="cd00082">
    <property type="entry name" value="HisKA"/>
    <property type="match status" value="1"/>
</dbReference>
<dbReference type="InterPro" id="IPR003594">
    <property type="entry name" value="HATPase_dom"/>
</dbReference>
<keyword evidence="5" id="KW-0418">Kinase</keyword>
<accession>A0ABW5CLW0</accession>
<dbReference type="RefSeq" id="WP_209736792.1">
    <property type="nucleotide sequence ID" value="NZ_CP072611.1"/>
</dbReference>
<feature type="domain" description="Histidine kinase" evidence="7">
    <location>
        <begin position="517"/>
        <end position="736"/>
    </location>
</feature>
<feature type="transmembrane region" description="Helical" evidence="6">
    <location>
        <begin position="182"/>
        <end position="204"/>
    </location>
</feature>
<dbReference type="Gene3D" id="3.30.450.20">
    <property type="entry name" value="PAS domain"/>
    <property type="match status" value="2"/>
</dbReference>
<dbReference type="PANTHER" id="PTHR43047">
    <property type="entry name" value="TWO-COMPONENT HISTIDINE PROTEIN KINASE"/>
    <property type="match status" value="1"/>
</dbReference>
<keyword evidence="4" id="KW-0808">Transferase</keyword>
<dbReference type="EMBL" id="JBHUIJ010000006">
    <property type="protein sequence ID" value="MFD2237068.1"/>
    <property type="molecule type" value="Genomic_DNA"/>
</dbReference>
<keyword evidence="6" id="KW-1133">Transmembrane helix</keyword>
<keyword evidence="10" id="KW-0547">Nucleotide-binding</keyword>
<evidence type="ECO:0000259" key="8">
    <source>
        <dbReference type="PROSITE" id="PS50112"/>
    </source>
</evidence>
<comment type="catalytic activity">
    <reaction evidence="1">
        <text>ATP + protein L-histidine = ADP + protein N-phospho-L-histidine.</text>
        <dbReference type="EC" id="2.7.13.3"/>
    </reaction>
</comment>
<dbReference type="InterPro" id="IPR000700">
    <property type="entry name" value="PAS-assoc_C"/>
</dbReference>
<dbReference type="InterPro" id="IPR036097">
    <property type="entry name" value="HisK_dim/P_sf"/>
</dbReference>
<dbReference type="Gene3D" id="1.10.287.130">
    <property type="match status" value="1"/>
</dbReference>
<feature type="domain" description="PAC" evidence="9">
    <location>
        <begin position="295"/>
        <end position="346"/>
    </location>
</feature>
<evidence type="ECO:0000256" key="2">
    <source>
        <dbReference type="ARBA" id="ARBA00012438"/>
    </source>
</evidence>
<evidence type="ECO:0000256" key="4">
    <source>
        <dbReference type="ARBA" id="ARBA00022679"/>
    </source>
</evidence>
<dbReference type="InterPro" id="IPR013655">
    <property type="entry name" value="PAS_fold_3"/>
</dbReference>
<gene>
    <name evidence="10" type="ORF">ACFSKQ_06245</name>
</gene>
<evidence type="ECO:0000256" key="3">
    <source>
        <dbReference type="ARBA" id="ARBA00022553"/>
    </source>
</evidence>
<reference evidence="11" key="1">
    <citation type="journal article" date="2019" name="Int. J. Syst. Evol. Microbiol.">
        <title>The Global Catalogue of Microorganisms (GCM) 10K type strain sequencing project: providing services to taxonomists for standard genome sequencing and annotation.</title>
        <authorList>
            <consortium name="The Broad Institute Genomics Platform"/>
            <consortium name="The Broad Institute Genome Sequencing Center for Infectious Disease"/>
            <person name="Wu L."/>
            <person name="Ma J."/>
        </authorList>
    </citation>
    <scope>NUCLEOTIDE SEQUENCE [LARGE SCALE GENOMIC DNA]</scope>
    <source>
        <strain evidence="11">ZS-35-S2</strain>
    </source>
</reference>
<dbReference type="Proteomes" id="UP001597371">
    <property type="component" value="Unassembled WGS sequence"/>
</dbReference>
<keyword evidence="11" id="KW-1185">Reference proteome</keyword>
<dbReference type="InterPro" id="IPR005467">
    <property type="entry name" value="His_kinase_dom"/>
</dbReference>
<dbReference type="InterPro" id="IPR035965">
    <property type="entry name" value="PAS-like_dom_sf"/>
</dbReference>
<dbReference type="CDD" id="cd00130">
    <property type="entry name" value="PAS"/>
    <property type="match status" value="1"/>
</dbReference>
<keyword evidence="3" id="KW-0597">Phosphoprotein</keyword>
<evidence type="ECO:0000256" key="6">
    <source>
        <dbReference type="SAM" id="Phobius"/>
    </source>
</evidence>
<dbReference type="SUPFAM" id="SSF55874">
    <property type="entry name" value="ATPase domain of HSP90 chaperone/DNA topoisomerase II/histidine kinase"/>
    <property type="match status" value="1"/>
</dbReference>